<proteinExistence type="predicted"/>
<keyword evidence="2" id="KW-1185">Reference proteome</keyword>
<sequence length="73" mass="8600">MALDNPIRFIDAFVRLIDLNKTGFTTVVLKTEESSEFQEQIFLKIYLYDYLNNIRNSIKLEKSSSEISRCNDF</sequence>
<reference evidence="1 2" key="1">
    <citation type="submission" date="2024-02" db="EMBL/GenBank/DDBJ databases">
        <title>Comparative Genomic Analysis of Flavobacterium Species Causing Columnaris Disease of Freshwater Fish in Thailand: Insights into Virulence and Resistance Mechanisms.</title>
        <authorList>
            <person name="Nguyen D."/>
            <person name="Chokmangmeepisarn P."/>
            <person name="Khianchaikhan K."/>
            <person name="Morishita M."/>
            <person name="Bunnoy A."/>
            <person name="Rodkhum C."/>
        </authorList>
    </citation>
    <scope>NUCLEOTIDE SEQUENCE [LARGE SCALE GENOMIC DNA]</scope>
    <source>
        <strain evidence="1 2">PCBSB2203</strain>
    </source>
</reference>
<name>A0ABW8PGJ5_9FLAO</name>
<protein>
    <submittedName>
        <fullName evidence="1">Uncharacterized protein</fullName>
    </submittedName>
</protein>
<evidence type="ECO:0000313" key="1">
    <source>
        <dbReference type="EMBL" id="MFK7003697.1"/>
    </source>
</evidence>
<accession>A0ABW8PGJ5</accession>
<comment type="caution">
    <text evidence="1">The sequence shown here is derived from an EMBL/GenBank/DDBJ whole genome shotgun (WGS) entry which is preliminary data.</text>
</comment>
<dbReference type="EMBL" id="JAZHOJ010000013">
    <property type="protein sequence ID" value="MFK7003697.1"/>
    <property type="molecule type" value="Genomic_DNA"/>
</dbReference>
<evidence type="ECO:0000313" key="2">
    <source>
        <dbReference type="Proteomes" id="UP001621713"/>
    </source>
</evidence>
<gene>
    <name evidence="1" type="ORF">V3467_07510</name>
</gene>
<organism evidence="1 2">
    <name type="scientific">Flavobacterium covae</name>
    <dbReference type="NCBI Taxonomy" id="2906076"/>
    <lineage>
        <taxon>Bacteria</taxon>
        <taxon>Pseudomonadati</taxon>
        <taxon>Bacteroidota</taxon>
        <taxon>Flavobacteriia</taxon>
        <taxon>Flavobacteriales</taxon>
        <taxon>Flavobacteriaceae</taxon>
        <taxon>Flavobacterium</taxon>
    </lineage>
</organism>
<dbReference type="RefSeq" id="WP_174647561.1">
    <property type="nucleotide sequence ID" value="NZ_JAZHOJ010000013.1"/>
</dbReference>
<dbReference type="Proteomes" id="UP001621713">
    <property type="component" value="Unassembled WGS sequence"/>
</dbReference>